<dbReference type="Pfam" id="PF13499">
    <property type="entry name" value="EF-hand_7"/>
    <property type="match status" value="1"/>
</dbReference>
<protein>
    <submittedName>
        <fullName evidence="6">Calcium and integrin-binding family member 2</fullName>
    </submittedName>
</protein>
<evidence type="ECO:0000313" key="6">
    <source>
        <dbReference type="EMBL" id="GBP45227.1"/>
    </source>
</evidence>
<accession>A0A4C1W580</accession>
<dbReference type="InterPro" id="IPR011992">
    <property type="entry name" value="EF-hand-dom_pair"/>
</dbReference>
<dbReference type="SUPFAM" id="SSF47473">
    <property type="entry name" value="EF-hand"/>
    <property type="match status" value="1"/>
</dbReference>
<keyword evidence="2" id="KW-0677">Repeat</keyword>
<dbReference type="InterPro" id="IPR051433">
    <property type="entry name" value="CIBP"/>
</dbReference>
<dbReference type="FunFam" id="1.10.238.10:FF:000035">
    <property type="entry name" value="Calcium and integrin-binding family member 2"/>
    <property type="match status" value="1"/>
</dbReference>
<keyword evidence="4" id="KW-0460">Magnesium</keyword>
<dbReference type="GO" id="GO:0005509">
    <property type="term" value="F:calcium ion binding"/>
    <property type="evidence" value="ECO:0007669"/>
    <property type="project" value="InterPro"/>
</dbReference>
<feature type="domain" description="EF-hand" evidence="5">
    <location>
        <begin position="6"/>
        <end position="41"/>
    </location>
</feature>
<keyword evidence="3" id="KW-0106">Calcium</keyword>
<dbReference type="AlphaFoldDB" id="A0A4C1W580"/>
<name>A0A4C1W580_EUMVA</name>
<feature type="domain" description="EF-hand" evidence="5">
    <location>
        <begin position="84"/>
        <end position="119"/>
    </location>
</feature>
<evidence type="ECO:0000313" key="7">
    <source>
        <dbReference type="Proteomes" id="UP000299102"/>
    </source>
</evidence>
<dbReference type="GO" id="GO:0007229">
    <property type="term" value="P:integrin-mediated signaling pathway"/>
    <property type="evidence" value="ECO:0007669"/>
    <property type="project" value="UniProtKB-KW"/>
</dbReference>
<dbReference type="SMART" id="SM00054">
    <property type="entry name" value="EFh"/>
    <property type="match status" value="3"/>
</dbReference>
<evidence type="ECO:0000256" key="2">
    <source>
        <dbReference type="ARBA" id="ARBA00022737"/>
    </source>
</evidence>
<evidence type="ECO:0000259" key="5">
    <source>
        <dbReference type="PROSITE" id="PS50222"/>
    </source>
</evidence>
<comment type="caution">
    <text evidence="6">The sequence shown here is derived from an EMBL/GenBank/DDBJ whole genome shotgun (WGS) entry which is preliminary data.</text>
</comment>
<sequence length="127" mass="14862">MKFIFQENPFKRRICEVFSRDGSGDLTFDDFLDMMSVFSEAAPRDIKAWYAFRIYDLDDDSYIGREDLDLAARLLTRDQLQPHEREEIVASVLDEADVDGDGRLSFMDFEHVVVRAPDFLSTFHIRI</sequence>
<dbReference type="STRING" id="151549.A0A4C1W580"/>
<keyword evidence="6" id="KW-0401">Integrin</keyword>
<feature type="domain" description="EF-hand" evidence="5">
    <location>
        <begin position="43"/>
        <end position="78"/>
    </location>
</feature>
<evidence type="ECO:0000256" key="4">
    <source>
        <dbReference type="ARBA" id="ARBA00022842"/>
    </source>
</evidence>
<evidence type="ECO:0000256" key="1">
    <source>
        <dbReference type="ARBA" id="ARBA00022723"/>
    </source>
</evidence>
<dbReference type="PROSITE" id="PS50222">
    <property type="entry name" value="EF_HAND_2"/>
    <property type="match status" value="3"/>
</dbReference>
<dbReference type="InterPro" id="IPR002048">
    <property type="entry name" value="EF_hand_dom"/>
</dbReference>
<dbReference type="Proteomes" id="UP000299102">
    <property type="component" value="Unassembled WGS sequence"/>
</dbReference>
<gene>
    <name evidence="6" type="primary">CIB2</name>
    <name evidence="6" type="ORF">EVAR_25933_1</name>
</gene>
<dbReference type="PANTHER" id="PTHR45791">
    <property type="entry name" value="CALCIUM AND INTEGRIN BINDING FAMILY MEMBER 2"/>
    <property type="match status" value="1"/>
</dbReference>
<dbReference type="InterPro" id="IPR018247">
    <property type="entry name" value="EF_Hand_1_Ca_BS"/>
</dbReference>
<dbReference type="EMBL" id="BGZK01000466">
    <property type="protein sequence ID" value="GBP45227.1"/>
    <property type="molecule type" value="Genomic_DNA"/>
</dbReference>
<dbReference type="GO" id="GO:0000287">
    <property type="term" value="F:magnesium ion binding"/>
    <property type="evidence" value="ECO:0007669"/>
    <property type="project" value="TreeGrafter"/>
</dbReference>
<dbReference type="GO" id="GO:0055074">
    <property type="term" value="P:calcium ion homeostasis"/>
    <property type="evidence" value="ECO:0007669"/>
    <property type="project" value="TreeGrafter"/>
</dbReference>
<dbReference type="PROSITE" id="PS00018">
    <property type="entry name" value="EF_HAND_1"/>
    <property type="match status" value="1"/>
</dbReference>
<organism evidence="6 7">
    <name type="scientific">Eumeta variegata</name>
    <name type="common">Bagworm moth</name>
    <name type="synonym">Eumeta japonica</name>
    <dbReference type="NCBI Taxonomy" id="151549"/>
    <lineage>
        <taxon>Eukaryota</taxon>
        <taxon>Metazoa</taxon>
        <taxon>Ecdysozoa</taxon>
        <taxon>Arthropoda</taxon>
        <taxon>Hexapoda</taxon>
        <taxon>Insecta</taxon>
        <taxon>Pterygota</taxon>
        <taxon>Neoptera</taxon>
        <taxon>Endopterygota</taxon>
        <taxon>Lepidoptera</taxon>
        <taxon>Glossata</taxon>
        <taxon>Ditrysia</taxon>
        <taxon>Tineoidea</taxon>
        <taxon>Psychidae</taxon>
        <taxon>Oiketicinae</taxon>
        <taxon>Eumeta</taxon>
    </lineage>
</organism>
<proteinExistence type="predicted"/>
<reference evidence="6 7" key="1">
    <citation type="journal article" date="2019" name="Commun. Biol.">
        <title>The bagworm genome reveals a unique fibroin gene that provides high tensile strength.</title>
        <authorList>
            <person name="Kono N."/>
            <person name="Nakamura H."/>
            <person name="Ohtoshi R."/>
            <person name="Tomita M."/>
            <person name="Numata K."/>
            <person name="Arakawa K."/>
        </authorList>
    </citation>
    <scope>NUCLEOTIDE SEQUENCE [LARGE SCALE GENOMIC DNA]</scope>
</reference>
<dbReference type="PANTHER" id="PTHR45791:SF6">
    <property type="entry name" value="CALCIUM AND INTEGRIN BINDING FAMILY MEMBER 2"/>
    <property type="match status" value="1"/>
</dbReference>
<dbReference type="OrthoDB" id="114727at2759"/>
<evidence type="ECO:0000256" key="3">
    <source>
        <dbReference type="ARBA" id="ARBA00022837"/>
    </source>
</evidence>
<keyword evidence="1" id="KW-0479">Metal-binding</keyword>
<dbReference type="Gene3D" id="1.10.238.10">
    <property type="entry name" value="EF-hand"/>
    <property type="match status" value="2"/>
</dbReference>
<keyword evidence="7" id="KW-1185">Reference proteome</keyword>
<dbReference type="CDD" id="cd00051">
    <property type="entry name" value="EFh"/>
    <property type="match status" value="1"/>
</dbReference>